<dbReference type="RefSeq" id="WP_153523172.1">
    <property type="nucleotide sequence ID" value="NZ_JBEPDZ010000039.1"/>
</dbReference>
<dbReference type="AlphaFoldDB" id="A0A646KGI3"/>
<proteinExistence type="predicted"/>
<evidence type="ECO:0000313" key="2">
    <source>
        <dbReference type="Proteomes" id="UP000419138"/>
    </source>
</evidence>
<dbReference type="Proteomes" id="UP000419138">
    <property type="component" value="Unassembled WGS sequence"/>
</dbReference>
<gene>
    <name evidence="1" type="ORF">FF041_14315</name>
</gene>
<evidence type="ECO:0000313" key="1">
    <source>
        <dbReference type="EMBL" id="MQT01355.1"/>
    </source>
</evidence>
<dbReference type="OrthoDB" id="4174446at2"/>
<name>A0A646KGI3_STRJU</name>
<accession>A0A646KGI3</accession>
<protein>
    <submittedName>
        <fullName evidence="1">Uncharacterized protein</fullName>
    </submittedName>
</protein>
<comment type="caution">
    <text evidence="1">The sequence shown here is derived from an EMBL/GenBank/DDBJ whole genome shotgun (WGS) entry which is preliminary data.</text>
</comment>
<dbReference type="EMBL" id="VCLA01000120">
    <property type="protein sequence ID" value="MQT01355.1"/>
    <property type="molecule type" value="Genomic_DNA"/>
</dbReference>
<sequence length="234" mass="26374">MAEHPWFEIEDLEEDDLEGDGAEEDDLRVTPIEQDFLDLLKKHTEAWATPDVGSGIDRLDDEETLLVFLSLSDTAWPMSLFDFGVHLRGNRVRGDRLHNQLYSLPDEPTGWALDTTGTNDELARATADWMRAMLRRPLVLYAWVHDGRAYAARFLFADDDETICQLYDEKSAPPGQTAALRAAGHVRGKGWLQTRGLPAPDFYQHVRGDQDAAVLPAGARPTEQRGAIRGVWYQ</sequence>
<reference evidence="1 2" key="1">
    <citation type="submission" date="2019-05" db="EMBL/GenBank/DDBJ databases">
        <title>Comparative genomics and metabolomics analyses of clavulanic acid producing Streptomyces species provides insight into specialized metabolism and evolution of beta-lactam biosynthetic gene clusters.</title>
        <authorList>
            <person name="Moore M.A."/>
            <person name="Cruz-Morales P."/>
            <person name="Barona Gomez F."/>
            <person name="Kapil T."/>
        </authorList>
    </citation>
    <scope>NUCLEOTIDE SEQUENCE [LARGE SCALE GENOMIC DNA]</scope>
    <source>
        <strain evidence="1 2">NRRL 5741</strain>
    </source>
</reference>
<keyword evidence="2" id="KW-1185">Reference proteome</keyword>
<organism evidence="1 2">
    <name type="scientific">Streptomyces jumonjinensis</name>
    <dbReference type="NCBI Taxonomy" id="1945"/>
    <lineage>
        <taxon>Bacteria</taxon>
        <taxon>Bacillati</taxon>
        <taxon>Actinomycetota</taxon>
        <taxon>Actinomycetes</taxon>
        <taxon>Kitasatosporales</taxon>
        <taxon>Streptomycetaceae</taxon>
        <taxon>Streptomyces</taxon>
    </lineage>
</organism>